<feature type="chain" id="PRO_5040840831" evidence="3">
    <location>
        <begin position="19"/>
        <end position="572"/>
    </location>
</feature>
<reference evidence="5" key="1">
    <citation type="submission" date="2021-11" db="EMBL/GenBank/DDBJ databases">
        <title>Streptomyces corallinus and Kineosporia corallina sp. nov., two new coral-derived marine actinobacteria.</title>
        <authorList>
            <person name="Buangrab K."/>
            <person name="Sutthacheep M."/>
            <person name="Yeemin T."/>
            <person name="Harunari E."/>
            <person name="Igarashi Y."/>
            <person name="Sripreechasak P."/>
            <person name="Kanchanasin P."/>
            <person name="Tanasupawat S."/>
            <person name="Phongsopitanun W."/>
        </authorList>
    </citation>
    <scope>NUCLEOTIDE SEQUENCE</scope>
    <source>
        <strain evidence="5">JCM 31032</strain>
    </source>
</reference>
<evidence type="ECO:0000313" key="6">
    <source>
        <dbReference type="Proteomes" id="UP001138997"/>
    </source>
</evidence>
<dbReference type="Gene3D" id="3.40.50.1820">
    <property type="entry name" value="alpha/beta hydrolase"/>
    <property type="match status" value="2"/>
</dbReference>
<protein>
    <submittedName>
        <fullName evidence="5">CocE/NonD family hydrolase</fullName>
    </submittedName>
</protein>
<gene>
    <name evidence="5" type="ORF">LR394_13005</name>
</gene>
<comment type="similarity">
    <text evidence="1">Belongs to the AB hydrolase superfamily.</text>
</comment>
<dbReference type="SUPFAM" id="SSF53474">
    <property type="entry name" value="alpha/beta-Hydrolases"/>
    <property type="match status" value="1"/>
</dbReference>
<dbReference type="GO" id="GO:0052689">
    <property type="term" value="F:carboxylic ester hydrolase activity"/>
    <property type="evidence" value="ECO:0007669"/>
    <property type="project" value="UniProtKB-ARBA"/>
</dbReference>
<evidence type="ECO:0000256" key="1">
    <source>
        <dbReference type="ARBA" id="ARBA00008645"/>
    </source>
</evidence>
<proteinExistence type="inferred from homology"/>
<dbReference type="EMBL" id="JAJOMB010000006">
    <property type="protein sequence ID" value="MCD5311821.1"/>
    <property type="molecule type" value="Genomic_DNA"/>
</dbReference>
<comment type="caution">
    <text evidence="5">The sequence shown here is derived from an EMBL/GenBank/DDBJ whole genome shotgun (WGS) entry which is preliminary data.</text>
</comment>
<evidence type="ECO:0000256" key="3">
    <source>
        <dbReference type="SAM" id="SignalP"/>
    </source>
</evidence>
<evidence type="ECO:0000313" key="5">
    <source>
        <dbReference type="EMBL" id="MCD5311821.1"/>
    </source>
</evidence>
<dbReference type="AlphaFoldDB" id="A0A9X1NDM4"/>
<keyword evidence="2 5" id="KW-0378">Hydrolase</keyword>
<dbReference type="GO" id="GO:0008239">
    <property type="term" value="F:dipeptidyl-peptidase activity"/>
    <property type="evidence" value="ECO:0007669"/>
    <property type="project" value="InterPro"/>
</dbReference>
<dbReference type="InterPro" id="IPR029058">
    <property type="entry name" value="AB_hydrolase_fold"/>
</dbReference>
<dbReference type="RefSeq" id="WP_231441415.1">
    <property type="nucleotide sequence ID" value="NZ_JAJOMB010000006.1"/>
</dbReference>
<dbReference type="InterPro" id="IPR000383">
    <property type="entry name" value="Xaa-Pro-like_dom"/>
</dbReference>
<evidence type="ECO:0000259" key="4">
    <source>
        <dbReference type="SMART" id="SM00939"/>
    </source>
</evidence>
<dbReference type="InterPro" id="IPR008979">
    <property type="entry name" value="Galactose-bd-like_sf"/>
</dbReference>
<feature type="signal peptide" evidence="3">
    <location>
        <begin position="1"/>
        <end position="18"/>
    </location>
</feature>
<dbReference type="InterPro" id="IPR013736">
    <property type="entry name" value="Xaa-Pro_dipept_C"/>
</dbReference>
<dbReference type="Pfam" id="PF02129">
    <property type="entry name" value="Peptidase_S15"/>
    <property type="match status" value="1"/>
</dbReference>
<dbReference type="SUPFAM" id="SSF49785">
    <property type="entry name" value="Galactose-binding domain-like"/>
    <property type="match status" value="1"/>
</dbReference>
<organism evidence="5 6">
    <name type="scientific">Kineosporia babensis</name>
    <dbReference type="NCBI Taxonomy" id="499548"/>
    <lineage>
        <taxon>Bacteria</taxon>
        <taxon>Bacillati</taxon>
        <taxon>Actinomycetota</taxon>
        <taxon>Actinomycetes</taxon>
        <taxon>Kineosporiales</taxon>
        <taxon>Kineosporiaceae</taxon>
        <taxon>Kineosporia</taxon>
    </lineage>
</organism>
<accession>A0A9X1NDM4</accession>
<evidence type="ECO:0000256" key="2">
    <source>
        <dbReference type="ARBA" id="ARBA00022801"/>
    </source>
</evidence>
<keyword evidence="6" id="KW-1185">Reference proteome</keyword>
<dbReference type="SMART" id="SM00939">
    <property type="entry name" value="PepX_C"/>
    <property type="match status" value="1"/>
</dbReference>
<keyword evidence="3" id="KW-0732">Signal</keyword>
<dbReference type="InterPro" id="IPR005674">
    <property type="entry name" value="CocE/Ser_esterase"/>
</dbReference>
<dbReference type="PANTHER" id="PTHR22946">
    <property type="entry name" value="DIENELACTONE HYDROLASE DOMAIN-CONTAINING PROTEIN-RELATED"/>
    <property type="match status" value="1"/>
</dbReference>
<dbReference type="PANTHER" id="PTHR22946:SF9">
    <property type="entry name" value="POLYKETIDE TRANSFERASE AF380"/>
    <property type="match status" value="1"/>
</dbReference>
<dbReference type="PROSITE" id="PS51257">
    <property type="entry name" value="PROKAR_LIPOPROTEIN"/>
    <property type="match status" value="1"/>
</dbReference>
<sequence>MKRTTRAAVALLPLIALAACTGSSTPTSPAAPETSVAPAPPVALPASVTQKQNERVPAGAMWSEHYFPSTDGVELHADVLLPAGLKAGDKVPVILMVGPYFAHAGMAQPEGHKSAGPSGRFVGLIDEGRIFERGYAMVMVDLRGFGGSTGCHDLFGPGEQADVRAAVDWAATQSWSSGSVGMFGSSYDGTTPLIGNNLNHPALKAVVAQAPIWQPYQYFRSGEVPRLAIKSLADVFTDIATIKPMKDDTKKYKANATWEKSNPDCLEQIQQTYRTPDLDSGFWQARDLTAQATGTQTPMLIAMGFLDLNAEPRAVQQFLANHEGSERAWFGPWDHGGGARVTEDGKRATGRTGWVQEEVMPFFDQYLKGTDPTTTSPAFQIQDSNGTWRSQDNWPVADQTVHLPIGGGTYTDKGEAITSGTVFTRHAQPQAKAVRITGTPRITLTAAGKGNVMTKLYDVAPNGEAVMFNLQVSQISSGETMLEFKSNDWTLNPGHVLAVTIGSIDDRIEWYGKPSNQKITIEDAVLALDLDDPADDVVAKGKKAPELSLYRENHTATLDLDEAEATFEIALD</sequence>
<dbReference type="InterPro" id="IPR050261">
    <property type="entry name" value="FrsA_esterase"/>
</dbReference>
<feature type="domain" description="Xaa-Pro dipeptidyl-peptidase C-terminal" evidence="4">
    <location>
        <begin position="360"/>
        <end position="536"/>
    </location>
</feature>
<name>A0A9X1NDM4_9ACTN</name>
<dbReference type="Proteomes" id="UP001138997">
    <property type="component" value="Unassembled WGS sequence"/>
</dbReference>
<dbReference type="NCBIfam" id="TIGR00976">
    <property type="entry name" value="CocE_NonD"/>
    <property type="match status" value="1"/>
</dbReference>